<dbReference type="Gene3D" id="3.40.50.300">
    <property type="entry name" value="P-loop containing nucleotide triphosphate hydrolases"/>
    <property type="match status" value="2"/>
</dbReference>
<keyword evidence="10" id="KW-0234">DNA repair</keyword>
<feature type="domain" description="UvrD-like helicase C-terminal" evidence="17">
    <location>
        <begin position="320"/>
        <end position="618"/>
    </location>
</feature>
<dbReference type="GO" id="GO:0000725">
    <property type="term" value="P:recombinational repair"/>
    <property type="evidence" value="ECO:0007669"/>
    <property type="project" value="TreeGrafter"/>
</dbReference>
<comment type="caution">
    <text evidence="18">The sequence shown here is derived from an EMBL/GenBank/DDBJ whole genome shotgun (WGS) entry which is preliminary data.</text>
</comment>
<dbReference type="InterPro" id="IPR013986">
    <property type="entry name" value="DExx_box_DNA_helicase_dom_sf"/>
</dbReference>
<evidence type="ECO:0000256" key="3">
    <source>
        <dbReference type="ARBA" id="ARBA00022741"/>
    </source>
</evidence>
<keyword evidence="7" id="KW-0269">Exonuclease</keyword>
<feature type="domain" description="UvrD-like helicase ATP-binding" evidence="16">
    <location>
        <begin position="18"/>
        <end position="316"/>
    </location>
</feature>
<dbReference type="InterPro" id="IPR011335">
    <property type="entry name" value="Restrct_endonuc-II-like"/>
</dbReference>
<keyword evidence="6 15" id="KW-0347">Helicase</keyword>
<evidence type="ECO:0000256" key="6">
    <source>
        <dbReference type="ARBA" id="ARBA00022806"/>
    </source>
</evidence>
<comment type="catalytic activity">
    <reaction evidence="14">
        <text>ATP + H2O = ADP + phosphate + H(+)</text>
        <dbReference type="Rhea" id="RHEA:13065"/>
        <dbReference type="ChEBI" id="CHEBI:15377"/>
        <dbReference type="ChEBI" id="CHEBI:15378"/>
        <dbReference type="ChEBI" id="CHEBI:30616"/>
        <dbReference type="ChEBI" id="CHEBI:43474"/>
        <dbReference type="ChEBI" id="CHEBI:456216"/>
        <dbReference type="EC" id="5.6.2.4"/>
    </reaction>
</comment>
<dbReference type="PROSITE" id="PS51217">
    <property type="entry name" value="UVRD_HELICASE_CTER"/>
    <property type="match status" value="1"/>
</dbReference>
<dbReference type="Proteomes" id="UP000244978">
    <property type="component" value="Unassembled WGS sequence"/>
</dbReference>
<keyword evidence="19" id="KW-1185">Reference proteome</keyword>
<reference evidence="19" key="1">
    <citation type="submission" date="2018-04" db="EMBL/GenBank/DDBJ databases">
        <authorList>
            <person name="Liu S."/>
            <person name="Wang Z."/>
            <person name="Li J."/>
        </authorList>
    </citation>
    <scope>NUCLEOTIDE SEQUENCE [LARGE SCALE GENOMIC DNA]</scope>
    <source>
        <strain evidence="19">S1194</strain>
    </source>
</reference>
<dbReference type="Gene3D" id="1.10.486.10">
    <property type="entry name" value="PCRA, domain 4"/>
    <property type="match status" value="1"/>
</dbReference>
<dbReference type="GO" id="GO:0005524">
    <property type="term" value="F:ATP binding"/>
    <property type="evidence" value="ECO:0007669"/>
    <property type="project" value="UniProtKB-UniRule"/>
</dbReference>
<dbReference type="AlphaFoldDB" id="A0A2U1SXQ5"/>
<dbReference type="Pfam" id="PF12705">
    <property type="entry name" value="PDDEXK_1"/>
    <property type="match status" value="1"/>
</dbReference>
<accession>A0A2U1SXQ5</accession>
<dbReference type="GO" id="GO:0033202">
    <property type="term" value="C:DNA helicase complex"/>
    <property type="evidence" value="ECO:0007669"/>
    <property type="project" value="TreeGrafter"/>
</dbReference>
<evidence type="ECO:0000256" key="13">
    <source>
        <dbReference type="ARBA" id="ARBA00034808"/>
    </source>
</evidence>
<dbReference type="Gene3D" id="3.90.320.10">
    <property type="match status" value="1"/>
</dbReference>
<comment type="catalytic activity">
    <reaction evidence="12">
        <text>Couples ATP hydrolysis with the unwinding of duplex DNA by translocating in the 3'-5' direction.</text>
        <dbReference type="EC" id="5.6.2.4"/>
    </reaction>
</comment>
<evidence type="ECO:0000313" key="19">
    <source>
        <dbReference type="Proteomes" id="UP000244978"/>
    </source>
</evidence>
<dbReference type="InterPro" id="IPR011604">
    <property type="entry name" value="PDDEXK-like_dom_sf"/>
</dbReference>
<dbReference type="Gene3D" id="1.10.10.160">
    <property type="match status" value="1"/>
</dbReference>
<dbReference type="GO" id="GO:0043138">
    <property type="term" value="F:3'-5' DNA helicase activity"/>
    <property type="evidence" value="ECO:0007669"/>
    <property type="project" value="UniProtKB-EC"/>
</dbReference>
<evidence type="ECO:0000259" key="16">
    <source>
        <dbReference type="PROSITE" id="PS51198"/>
    </source>
</evidence>
<dbReference type="InterPro" id="IPR014016">
    <property type="entry name" value="UvrD-like_ATP-bd"/>
</dbReference>
<dbReference type="GO" id="GO:0003677">
    <property type="term" value="F:DNA binding"/>
    <property type="evidence" value="ECO:0007669"/>
    <property type="project" value="UniProtKB-KW"/>
</dbReference>
<evidence type="ECO:0000256" key="9">
    <source>
        <dbReference type="ARBA" id="ARBA00023125"/>
    </source>
</evidence>
<evidence type="ECO:0000259" key="17">
    <source>
        <dbReference type="PROSITE" id="PS51217"/>
    </source>
</evidence>
<evidence type="ECO:0000256" key="14">
    <source>
        <dbReference type="ARBA" id="ARBA00048988"/>
    </source>
</evidence>
<dbReference type="SUPFAM" id="SSF52980">
    <property type="entry name" value="Restriction endonuclease-like"/>
    <property type="match status" value="1"/>
</dbReference>
<dbReference type="SUPFAM" id="SSF52540">
    <property type="entry name" value="P-loop containing nucleoside triphosphate hydrolases"/>
    <property type="match status" value="1"/>
</dbReference>
<feature type="binding site" evidence="15">
    <location>
        <begin position="39"/>
        <end position="46"/>
    </location>
    <ligand>
        <name>ATP</name>
        <dbReference type="ChEBI" id="CHEBI:30616"/>
    </ligand>
</feature>
<evidence type="ECO:0000256" key="5">
    <source>
        <dbReference type="ARBA" id="ARBA00022801"/>
    </source>
</evidence>
<evidence type="ECO:0000256" key="4">
    <source>
        <dbReference type="ARBA" id="ARBA00022763"/>
    </source>
</evidence>
<dbReference type="GO" id="GO:0005829">
    <property type="term" value="C:cytosol"/>
    <property type="evidence" value="ECO:0007669"/>
    <property type="project" value="TreeGrafter"/>
</dbReference>
<dbReference type="InterPro" id="IPR000212">
    <property type="entry name" value="DNA_helicase_UvrD/REP"/>
</dbReference>
<organism evidence="18 19">
    <name type="scientific">Homoserinimonas hongtaonis</name>
    <dbReference type="NCBI Taxonomy" id="2079791"/>
    <lineage>
        <taxon>Bacteria</taxon>
        <taxon>Bacillati</taxon>
        <taxon>Actinomycetota</taxon>
        <taxon>Actinomycetes</taxon>
        <taxon>Micrococcales</taxon>
        <taxon>Microbacteriaceae</taxon>
        <taxon>Homoserinimonas</taxon>
    </lineage>
</organism>
<keyword evidence="8 15" id="KW-0067">ATP-binding</keyword>
<dbReference type="PANTHER" id="PTHR11070">
    <property type="entry name" value="UVRD / RECB / PCRA DNA HELICASE FAMILY MEMBER"/>
    <property type="match status" value="1"/>
</dbReference>
<keyword evidence="11" id="KW-0413">Isomerase</keyword>
<dbReference type="InterPro" id="IPR014017">
    <property type="entry name" value="DNA_helicase_UvrD-like_C"/>
</dbReference>
<gene>
    <name evidence="18" type="ORF">DF220_12095</name>
</gene>
<evidence type="ECO:0000256" key="12">
    <source>
        <dbReference type="ARBA" id="ARBA00034617"/>
    </source>
</evidence>
<dbReference type="InterPro" id="IPR027417">
    <property type="entry name" value="P-loop_NTPase"/>
</dbReference>
<protein>
    <recommendedName>
        <fullName evidence="13">DNA 3'-5' helicase</fullName>
        <ecNumber evidence="13">5.6.2.4</ecNumber>
    </recommendedName>
</protein>
<dbReference type="PROSITE" id="PS51198">
    <property type="entry name" value="UVRD_HELICASE_ATP_BIND"/>
    <property type="match status" value="1"/>
</dbReference>
<dbReference type="Pfam" id="PF00580">
    <property type="entry name" value="UvrD-helicase"/>
    <property type="match status" value="1"/>
</dbReference>
<keyword evidence="2" id="KW-0540">Nuclease</keyword>
<name>A0A2U1SXQ5_9MICO</name>
<keyword evidence="4" id="KW-0227">DNA damage</keyword>
<dbReference type="InterPro" id="IPR038726">
    <property type="entry name" value="PDDEXK_AddAB-type"/>
</dbReference>
<dbReference type="PANTHER" id="PTHR11070:SF59">
    <property type="entry name" value="DNA 3'-5' HELICASE"/>
    <property type="match status" value="1"/>
</dbReference>
<evidence type="ECO:0000256" key="1">
    <source>
        <dbReference type="ARBA" id="ARBA00009922"/>
    </source>
</evidence>
<dbReference type="EMBL" id="QEEX01000002">
    <property type="protein sequence ID" value="PWB96368.1"/>
    <property type="molecule type" value="Genomic_DNA"/>
</dbReference>
<evidence type="ECO:0000256" key="15">
    <source>
        <dbReference type="PROSITE-ProRule" id="PRU00560"/>
    </source>
</evidence>
<sequence>MQNEGERAAQDEGDGALVLDASQRAVLDLAPTASGSVIGAPGSGKTTTLVELVADRVNRLGWQPHEVVALTTGRITATRLRDRLAIRVGRPTTGPLARTVNSLAFEVVGYSARLHDRPRPRLITGGEQDTDLASMLSGHIEDGTGPHWPEHLDDTVRQLKGFRTELRELMMRATEFGVTPDQLRALGREHDRPEWVAAGDFISEYSAVLGLSRPDQLDSTELVRAAVSAIDRGEIPDSVASLRMVVVDDFQEVTESTLSLLRSLVARGIAVVAFGDPDTAANAFRGGEPHALGRLSSELGLAPVAPLYLSTVHRQGGDAAALVRRVTSHIGTASAGQQRSAASADGARGSLITVLAPTPSREWSTLARRLRERHLREGVAWNDMAVVVRSGGQVPAIARALALAEVPTRTTLAARPLRDDGAARSLLTVIDIGIGRTPLTAELSTTLLLSPFGGLDRLDLRRLRLALRAEEIAGGGNKLGDELVLDALSAVGRFATIDHRVGRRAERLSGTLAGVRESFEAGATIEELLWLAWERSGLPRTWHDAALGGGILAAEANRNLDGVLALFSAAKRFVERDPDAPARVFLDEVLDADVPEDTLSPQARGESVLVTTPAGVVGLEFDTVAVSSLQDGIWPNLRIRGTLLGPQQLVRTIGGLADATLDERRLVRDDELRMFALAISRARSEVILSAVANDDEAPSMVFSLVPDGTPTLDASATVPLSLRGFTGRLRRELTRPSSTDVARRHAAAALARLADDGIAGADPAHWHGLIEPSTTEPVFGDDEQVPVSPSRLSAFEESPLDWFIDTIAGSAPSTEMSLGTIIHWAMETAEEASVSAIWESIESRWNELLFESPWLAEQKKTAARALAAGVAEYLADFTRDRKQLIGAESEFTFDLERATVRGTIDRVERGPDGSVVIVDLKTGSPITKTSDIETHPQLGVYQLAYAQGLLDEALDAHGEHRPGGAKLLFVKQGVRGKSYREGQQPALTEEQLEEFRNRIRLAALGMAAASFPGMNDIDERRFGAAQRRLHRVRAVSSD</sequence>
<evidence type="ECO:0000313" key="18">
    <source>
        <dbReference type="EMBL" id="PWB96368.1"/>
    </source>
</evidence>
<evidence type="ECO:0000256" key="11">
    <source>
        <dbReference type="ARBA" id="ARBA00023235"/>
    </source>
</evidence>
<keyword evidence="3 15" id="KW-0547">Nucleotide-binding</keyword>
<keyword evidence="9" id="KW-0238">DNA-binding</keyword>
<evidence type="ECO:0000256" key="10">
    <source>
        <dbReference type="ARBA" id="ARBA00023204"/>
    </source>
</evidence>
<proteinExistence type="inferred from homology"/>
<evidence type="ECO:0000256" key="7">
    <source>
        <dbReference type="ARBA" id="ARBA00022839"/>
    </source>
</evidence>
<dbReference type="EC" id="5.6.2.4" evidence="13"/>
<comment type="similarity">
    <text evidence="1">Belongs to the helicase family. UvrD subfamily.</text>
</comment>
<keyword evidence="5 15" id="KW-0378">Hydrolase</keyword>
<dbReference type="GO" id="GO:0004527">
    <property type="term" value="F:exonuclease activity"/>
    <property type="evidence" value="ECO:0007669"/>
    <property type="project" value="UniProtKB-KW"/>
</dbReference>
<evidence type="ECO:0000256" key="2">
    <source>
        <dbReference type="ARBA" id="ARBA00022722"/>
    </source>
</evidence>
<evidence type="ECO:0000256" key="8">
    <source>
        <dbReference type="ARBA" id="ARBA00022840"/>
    </source>
</evidence>